<comment type="caution">
    <text evidence="2">The sequence shown here is derived from an EMBL/GenBank/DDBJ whole genome shotgun (WGS) entry which is preliminary data.</text>
</comment>
<dbReference type="AlphaFoldDB" id="A0AAV7S0S6"/>
<organism evidence="2 3">
    <name type="scientific">Pleurodeles waltl</name>
    <name type="common">Iberian ribbed newt</name>
    <dbReference type="NCBI Taxonomy" id="8319"/>
    <lineage>
        <taxon>Eukaryota</taxon>
        <taxon>Metazoa</taxon>
        <taxon>Chordata</taxon>
        <taxon>Craniata</taxon>
        <taxon>Vertebrata</taxon>
        <taxon>Euteleostomi</taxon>
        <taxon>Amphibia</taxon>
        <taxon>Batrachia</taxon>
        <taxon>Caudata</taxon>
        <taxon>Salamandroidea</taxon>
        <taxon>Salamandridae</taxon>
        <taxon>Pleurodelinae</taxon>
        <taxon>Pleurodeles</taxon>
    </lineage>
</organism>
<accession>A0AAV7S0S6</accession>
<gene>
    <name evidence="2" type="ORF">NDU88_010059</name>
</gene>
<feature type="region of interest" description="Disordered" evidence="1">
    <location>
        <begin position="35"/>
        <end position="142"/>
    </location>
</feature>
<reference evidence="2" key="1">
    <citation type="journal article" date="2022" name="bioRxiv">
        <title>Sequencing and chromosome-scale assembly of the giantPleurodeles waltlgenome.</title>
        <authorList>
            <person name="Brown T."/>
            <person name="Elewa A."/>
            <person name="Iarovenko S."/>
            <person name="Subramanian E."/>
            <person name="Araus A.J."/>
            <person name="Petzold A."/>
            <person name="Susuki M."/>
            <person name="Suzuki K.-i.T."/>
            <person name="Hayashi T."/>
            <person name="Toyoda A."/>
            <person name="Oliveira C."/>
            <person name="Osipova E."/>
            <person name="Leigh N.D."/>
            <person name="Simon A."/>
            <person name="Yun M.H."/>
        </authorList>
    </citation>
    <scope>NUCLEOTIDE SEQUENCE</scope>
    <source>
        <strain evidence="2">20211129_DDA</strain>
        <tissue evidence="2">Liver</tissue>
    </source>
</reference>
<evidence type="ECO:0000313" key="2">
    <source>
        <dbReference type="EMBL" id="KAJ1157345.1"/>
    </source>
</evidence>
<dbReference type="Proteomes" id="UP001066276">
    <property type="component" value="Chromosome 5"/>
</dbReference>
<protein>
    <submittedName>
        <fullName evidence="2">Uncharacterized protein</fullName>
    </submittedName>
</protein>
<feature type="compositionally biased region" description="Basic and acidic residues" evidence="1">
    <location>
        <begin position="69"/>
        <end position="90"/>
    </location>
</feature>
<proteinExistence type="predicted"/>
<evidence type="ECO:0000313" key="3">
    <source>
        <dbReference type="Proteomes" id="UP001066276"/>
    </source>
</evidence>
<dbReference type="EMBL" id="JANPWB010000009">
    <property type="protein sequence ID" value="KAJ1157345.1"/>
    <property type="molecule type" value="Genomic_DNA"/>
</dbReference>
<evidence type="ECO:0000256" key="1">
    <source>
        <dbReference type="SAM" id="MobiDB-lite"/>
    </source>
</evidence>
<sequence>MFRIADATSVVPVVPGGIKTRETLDPEALRAETNHVLLPGDGRQKQPLRAITWFKGEKKDGSGESSVGTDRKDRGREEERKGSKNYDRIVPDGGCVETSGEDLRSSTSTAGNHRGPGGTTTRTPATLREERSHFRCVGTYQE</sequence>
<keyword evidence="3" id="KW-1185">Reference proteome</keyword>
<name>A0AAV7S0S6_PLEWA</name>